<dbReference type="InParanoid" id="A0A409VHI5"/>
<keyword evidence="4" id="KW-1185">Reference proteome</keyword>
<reference evidence="3 4" key="1">
    <citation type="journal article" date="2018" name="Evol. Lett.">
        <title>Horizontal gene cluster transfer increased hallucinogenic mushroom diversity.</title>
        <authorList>
            <person name="Reynolds H.T."/>
            <person name="Vijayakumar V."/>
            <person name="Gluck-Thaler E."/>
            <person name="Korotkin H.B."/>
            <person name="Matheny P.B."/>
            <person name="Slot J.C."/>
        </authorList>
    </citation>
    <scope>NUCLEOTIDE SEQUENCE [LARGE SCALE GENOMIC DNA]</scope>
    <source>
        <strain evidence="3 4">2629</strain>
    </source>
</reference>
<dbReference type="AlphaFoldDB" id="A0A409VHI5"/>
<feature type="compositionally biased region" description="Gly residues" evidence="2">
    <location>
        <begin position="199"/>
        <end position="212"/>
    </location>
</feature>
<evidence type="ECO:0000256" key="2">
    <source>
        <dbReference type="SAM" id="MobiDB-lite"/>
    </source>
</evidence>
<feature type="compositionally biased region" description="Basic residues" evidence="2">
    <location>
        <begin position="272"/>
        <end position="286"/>
    </location>
</feature>
<organism evidence="3 4">
    <name type="scientific">Panaeolus cyanescens</name>
    <dbReference type="NCBI Taxonomy" id="181874"/>
    <lineage>
        <taxon>Eukaryota</taxon>
        <taxon>Fungi</taxon>
        <taxon>Dikarya</taxon>
        <taxon>Basidiomycota</taxon>
        <taxon>Agaricomycotina</taxon>
        <taxon>Agaricomycetes</taxon>
        <taxon>Agaricomycetidae</taxon>
        <taxon>Agaricales</taxon>
        <taxon>Agaricineae</taxon>
        <taxon>Galeropsidaceae</taxon>
        <taxon>Panaeolus</taxon>
    </lineage>
</organism>
<dbReference type="InterPro" id="IPR010516">
    <property type="entry name" value="SAP18"/>
</dbReference>
<evidence type="ECO:0000313" key="4">
    <source>
        <dbReference type="Proteomes" id="UP000284842"/>
    </source>
</evidence>
<comment type="similarity">
    <text evidence="1">Belongs to the SAP18 family.</text>
</comment>
<dbReference type="PANTHER" id="PTHR13082">
    <property type="entry name" value="SAP18"/>
    <property type="match status" value="1"/>
</dbReference>
<feature type="compositionally biased region" description="Basic and acidic residues" evidence="2">
    <location>
        <begin position="261"/>
        <end position="271"/>
    </location>
</feature>
<comment type="caution">
    <text evidence="3">The sequence shown here is derived from an EMBL/GenBank/DDBJ whole genome shotgun (WGS) entry which is preliminary data.</text>
</comment>
<dbReference type="InterPro" id="IPR042534">
    <property type="entry name" value="SAP18_sf"/>
</dbReference>
<dbReference type="EMBL" id="NHTK01006059">
    <property type="protein sequence ID" value="PPQ65734.1"/>
    <property type="molecule type" value="Genomic_DNA"/>
</dbReference>
<dbReference type="GO" id="GO:0005634">
    <property type="term" value="C:nucleus"/>
    <property type="evidence" value="ECO:0007669"/>
    <property type="project" value="TreeGrafter"/>
</dbReference>
<dbReference type="OrthoDB" id="440566at2759"/>
<evidence type="ECO:0000256" key="1">
    <source>
        <dbReference type="ARBA" id="ARBA00009143"/>
    </source>
</evidence>
<gene>
    <name evidence="3" type="ORF">CVT24_011767</name>
</gene>
<evidence type="ECO:0000313" key="3">
    <source>
        <dbReference type="EMBL" id="PPQ65734.1"/>
    </source>
</evidence>
<proteinExistence type="inferred from homology"/>
<dbReference type="STRING" id="181874.A0A409VHI5"/>
<protein>
    <recommendedName>
        <fullName evidence="5">Histone deacetylase complex subunit SAP18</fullName>
    </recommendedName>
</protein>
<dbReference type="Gene3D" id="3.10.20.550">
    <property type="entry name" value="ASAP complex, SAP18 subunit"/>
    <property type="match status" value="1"/>
</dbReference>
<feature type="region of interest" description="Disordered" evidence="2">
    <location>
        <begin position="182"/>
        <end position="286"/>
    </location>
</feature>
<accession>A0A409VHI5</accession>
<name>A0A409VHI5_9AGAR</name>
<dbReference type="Proteomes" id="UP000284842">
    <property type="component" value="Unassembled WGS sequence"/>
</dbReference>
<dbReference type="PANTHER" id="PTHR13082:SF0">
    <property type="entry name" value="HISTONE DEACETYLASE COMPLEX SUBUNIT SAP18"/>
    <property type="match status" value="1"/>
</dbReference>
<dbReference type="Pfam" id="PF06487">
    <property type="entry name" value="SAP18"/>
    <property type="match status" value="1"/>
</dbReference>
<feature type="compositionally biased region" description="Basic and acidic residues" evidence="2">
    <location>
        <begin position="232"/>
        <end position="252"/>
    </location>
</feature>
<evidence type="ECO:0008006" key="5">
    <source>
        <dbReference type="Google" id="ProtNLM"/>
    </source>
</evidence>
<sequence length="286" mass="31532">MDLDEQAPVRSPAVTREKNTPFLVRAFVKIGRETHRLTLFEDGMLPTTDEHQLFGWKDATLKEMLTVLRNTAPHVAEYRHPLARFTFKAAYADPTNKGRFAQKDLGMVGSRDILGEPGALGVTAPRLLEDLSSRELSEREREDKTLEELRFVPGDYMLIAVHLPKQVSQPSELTIKGSGAALASTSWKGGPKADNGWGKPTGGSGMGRGGGHWRGESNAPSGRGRGGGRGGDFGRDRDVDSRVPPPRRRESPPRSGGGWDRGTRGGRGDRRSRSRSRSPPRRRRYD</sequence>